<dbReference type="FunFam" id="3.40.30.10:FF:000049">
    <property type="entry name" value="Glutathione peroxidase"/>
    <property type="match status" value="1"/>
</dbReference>
<evidence type="ECO:0000313" key="7">
    <source>
        <dbReference type="Ensembl" id="ENSPFOP00000003007.2"/>
    </source>
</evidence>
<proteinExistence type="inferred from homology"/>
<dbReference type="InterPro" id="IPR036249">
    <property type="entry name" value="Thioredoxin-like_sf"/>
</dbReference>
<name>A0A087XB54_POEFO</name>
<dbReference type="PANTHER" id="PTHR11592">
    <property type="entry name" value="GLUTATHIONE PEROXIDASE"/>
    <property type="match status" value="1"/>
</dbReference>
<evidence type="ECO:0000256" key="1">
    <source>
        <dbReference type="ARBA" id="ARBA00000217"/>
    </source>
</evidence>
<keyword evidence="4 5" id="KW-0560">Oxidoreductase</keyword>
<dbReference type="NCBIfam" id="TIGR02540">
    <property type="entry name" value="gpx7"/>
    <property type="match status" value="1"/>
</dbReference>
<dbReference type="PROSITE" id="PS00460">
    <property type="entry name" value="GLUTATHIONE_PEROXID_1"/>
    <property type="match status" value="1"/>
</dbReference>
<dbReference type="AlphaFoldDB" id="A0A087XB54"/>
<accession>A0A087XB54</accession>
<evidence type="ECO:0000256" key="5">
    <source>
        <dbReference type="RuleBase" id="RU000499"/>
    </source>
</evidence>
<dbReference type="Gene3D" id="3.40.30.10">
    <property type="entry name" value="Glutaredoxin"/>
    <property type="match status" value="1"/>
</dbReference>
<dbReference type="GO" id="GO:0005788">
    <property type="term" value="C:endoplasmic reticulum lumen"/>
    <property type="evidence" value="ECO:0007669"/>
    <property type="project" value="UniProtKB-ARBA"/>
</dbReference>
<reference evidence="7" key="3">
    <citation type="submission" date="2025-09" db="UniProtKB">
        <authorList>
            <consortium name="Ensembl"/>
        </authorList>
    </citation>
    <scope>IDENTIFICATION</scope>
</reference>
<dbReference type="EMBL" id="AYCK01016269">
    <property type="status" value="NOT_ANNOTATED_CDS"/>
    <property type="molecule type" value="Genomic_DNA"/>
</dbReference>
<dbReference type="PROSITE" id="PS00763">
    <property type="entry name" value="GLUTATHIONE_PEROXID_2"/>
    <property type="match status" value="1"/>
</dbReference>
<dbReference type="PROSITE" id="PS51355">
    <property type="entry name" value="GLUTATHIONE_PEROXID_3"/>
    <property type="match status" value="1"/>
</dbReference>
<feature type="chain" id="PRO_5001832611" description="Glutathione peroxidase" evidence="6">
    <location>
        <begin position="22"/>
        <end position="259"/>
    </location>
</feature>
<dbReference type="Ensembl" id="ENSPFOT00000003011.2">
    <property type="protein sequence ID" value="ENSPFOP00000003007.2"/>
    <property type="gene ID" value="ENSPFOG00000003086.2"/>
</dbReference>
<dbReference type="Proteomes" id="UP000028760">
    <property type="component" value="Unassembled WGS sequence"/>
</dbReference>
<feature type="signal peptide" evidence="6">
    <location>
        <begin position="1"/>
        <end position="21"/>
    </location>
</feature>
<dbReference type="Pfam" id="PF00255">
    <property type="entry name" value="GSHPx"/>
    <property type="match status" value="1"/>
</dbReference>
<evidence type="ECO:0000256" key="2">
    <source>
        <dbReference type="ARBA" id="ARBA00006926"/>
    </source>
</evidence>
<reference evidence="7" key="2">
    <citation type="submission" date="2025-08" db="UniProtKB">
        <authorList>
            <consortium name="Ensembl"/>
        </authorList>
    </citation>
    <scope>IDENTIFICATION</scope>
</reference>
<organism evidence="7 8">
    <name type="scientific">Poecilia formosa</name>
    <name type="common">Amazon molly</name>
    <name type="synonym">Limia formosa</name>
    <dbReference type="NCBI Taxonomy" id="48698"/>
    <lineage>
        <taxon>Eukaryota</taxon>
        <taxon>Metazoa</taxon>
        <taxon>Chordata</taxon>
        <taxon>Craniata</taxon>
        <taxon>Vertebrata</taxon>
        <taxon>Euteleostomi</taxon>
        <taxon>Actinopterygii</taxon>
        <taxon>Neopterygii</taxon>
        <taxon>Teleostei</taxon>
        <taxon>Neoteleostei</taxon>
        <taxon>Acanthomorphata</taxon>
        <taxon>Ovalentaria</taxon>
        <taxon>Atherinomorphae</taxon>
        <taxon>Cyprinodontiformes</taxon>
        <taxon>Poeciliidae</taxon>
        <taxon>Poeciliinae</taxon>
        <taxon>Poecilia</taxon>
    </lineage>
</organism>
<evidence type="ECO:0000256" key="4">
    <source>
        <dbReference type="ARBA" id="ARBA00023002"/>
    </source>
</evidence>
<dbReference type="GeneTree" id="ENSGT00940000159127"/>
<dbReference type="PRINTS" id="PR01011">
    <property type="entry name" value="GLUTPROXDASE"/>
</dbReference>
<keyword evidence="6" id="KW-0732">Signal</keyword>
<evidence type="ECO:0000256" key="6">
    <source>
        <dbReference type="SAM" id="SignalP"/>
    </source>
</evidence>
<comment type="catalytic activity">
    <reaction evidence="1">
        <text>2 glutathione + H2O2 = glutathione disulfide + 2 H2O</text>
        <dbReference type="Rhea" id="RHEA:16833"/>
        <dbReference type="ChEBI" id="CHEBI:15377"/>
        <dbReference type="ChEBI" id="CHEBI:16240"/>
        <dbReference type="ChEBI" id="CHEBI:57925"/>
        <dbReference type="ChEBI" id="CHEBI:58297"/>
        <dbReference type="EC" id="1.11.1.9"/>
    </reaction>
</comment>
<dbReference type="GO" id="GO:0004602">
    <property type="term" value="F:glutathione peroxidase activity"/>
    <property type="evidence" value="ECO:0007669"/>
    <property type="project" value="UniProtKB-EC"/>
</dbReference>
<evidence type="ECO:0000313" key="8">
    <source>
        <dbReference type="Proteomes" id="UP000028760"/>
    </source>
</evidence>
<dbReference type="InterPro" id="IPR013376">
    <property type="entry name" value="Glut_perox_Gpx7"/>
</dbReference>
<dbReference type="STRING" id="48698.ENSPFOP00000003007"/>
<dbReference type="InterPro" id="IPR000889">
    <property type="entry name" value="Glutathione_peroxidase"/>
</dbReference>
<dbReference type="GO" id="GO:0006979">
    <property type="term" value="P:response to oxidative stress"/>
    <property type="evidence" value="ECO:0007669"/>
    <property type="project" value="InterPro"/>
</dbReference>
<comment type="similarity">
    <text evidence="2 5">Belongs to the glutathione peroxidase family.</text>
</comment>
<protein>
    <recommendedName>
        <fullName evidence="5">Glutathione peroxidase</fullName>
    </recommendedName>
</protein>
<dbReference type="GO" id="GO:0033554">
    <property type="term" value="P:cellular response to stress"/>
    <property type="evidence" value="ECO:0007669"/>
    <property type="project" value="UniProtKB-ARBA"/>
</dbReference>
<dbReference type="PANTHER" id="PTHR11592:SF5">
    <property type="entry name" value="GLUTATHIONE PEROXIDASE 7"/>
    <property type="match status" value="1"/>
</dbReference>
<keyword evidence="3 5" id="KW-0575">Peroxidase</keyword>
<sequence>MYVFFIYLFIYFFFLKHGPNLAPYLNGHRKSRPDCLYLDSGWQRPGFPLSFDASLSSVELAVCLFKMLPAALSVTSATLLLLLITLIDLTESKQKDFYTFKVVNSRGKLVSLEKYRGSVSLVVNVASECGFTDQHYRDLQQLQRDFGPFHFNVLAFPCNQFGQQEPGSDKEIDSFVRTVYGASFPLFSKIAVVGTGANNVYKYLAEVSGKEPDWNFWKFLIDVDGRVVDGWGPKVPIMEIRPKIADMVRQIILKKKEEL</sequence>
<dbReference type="CDD" id="cd00340">
    <property type="entry name" value="GSH_Peroxidase"/>
    <property type="match status" value="1"/>
</dbReference>
<dbReference type="OMA" id="FTDQHYQ"/>
<keyword evidence="8" id="KW-1185">Reference proteome</keyword>
<dbReference type="eggNOG" id="KOG1651">
    <property type="taxonomic scope" value="Eukaryota"/>
</dbReference>
<dbReference type="SUPFAM" id="SSF52833">
    <property type="entry name" value="Thioredoxin-like"/>
    <property type="match status" value="1"/>
</dbReference>
<evidence type="ECO:0000256" key="3">
    <source>
        <dbReference type="ARBA" id="ARBA00022559"/>
    </source>
</evidence>
<dbReference type="InterPro" id="IPR029760">
    <property type="entry name" value="GPX_CS"/>
</dbReference>
<reference evidence="8" key="1">
    <citation type="submission" date="2013-10" db="EMBL/GenBank/DDBJ databases">
        <authorList>
            <person name="Schartl M."/>
            <person name="Warren W."/>
        </authorList>
    </citation>
    <scope>NUCLEOTIDE SEQUENCE [LARGE SCALE GENOMIC DNA]</scope>
    <source>
        <strain evidence="8">female</strain>
    </source>
</reference>
<dbReference type="InterPro" id="IPR029759">
    <property type="entry name" value="GPX_AS"/>
</dbReference>